<evidence type="ECO:0000256" key="1">
    <source>
        <dbReference type="SAM" id="MobiDB-lite"/>
    </source>
</evidence>
<reference evidence="2" key="2">
    <citation type="submission" date="2021-04" db="EMBL/GenBank/DDBJ databases">
        <authorList>
            <person name="Podell S."/>
        </authorList>
    </citation>
    <scope>NUCLEOTIDE SEQUENCE</scope>
    <source>
        <strain evidence="2">Hildebrandi</strain>
    </source>
</reference>
<comment type="caution">
    <text evidence="2">The sequence shown here is derived from an EMBL/GenBank/DDBJ whole genome shotgun (WGS) entry which is preliminary data.</text>
</comment>
<evidence type="ECO:0000313" key="2">
    <source>
        <dbReference type="EMBL" id="KAG7351639.1"/>
    </source>
</evidence>
<dbReference type="EMBL" id="JAGRRH010000017">
    <property type="protein sequence ID" value="KAG7351639.1"/>
    <property type="molecule type" value="Genomic_DNA"/>
</dbReference>
<proteinExistence type="predicted"/>
<evidence type="ECO:0000313" key="4">
    <source>
        <dbReference type="Proteomes" id="UP000693970"/>
    </source>
</evidence>
<keyword evidence="4" id="KW-1185">Reference proteome</keyword>
<feature type="compositionally biased region" description="Low complexity" evidence="1">
    <location>
        <begin position="68"/>
        <end position="98"/>
    </location>
</feature>
<organism evidence="2 4">
    <name type="scientific">Nitzschia inconspicua</name>
    <dbReference type="NCBI Taxonomy" id="303405"/>
    <lineage>
        <taxon>Eukaryota</taxon>
        <taxon>Sar</taxon>
        <taxon>Stramenopiles</taxon>
        <taxon>Ochrophyta</taxon>
        <taxon>Bacillariophyta</taxon>
        <taxon>Bacillariophyceae</taxon>
        <taxon>Bacillariophycidae</taxon>
        <taxon>Bacillariales</taxon>
        <taxon>Bacillariaceae</taxon>
        <taxon>Nitzschia</taxon>
    </lineage>
</organism>
<feature type="compositionally biased region" description="Low complexity" evidence="1">
    <location>
        <begin position="154"/>
        <end position="164"/>
    </location>
</feature>
<feature type="region of interest" description="Disordered" evidence="1">
    <location>
        <begin position="279"/>
        <end position="319"/>
    </location>
</feature>
<accession>A0A9K3KYC3</accession>
<protein>
    <submittedName>
        <fullName evidence="2">Uncharacterized protein</fullName>
    </submittedName>
</protein>
<gene>
    <name evidence="2" type="ORF">IV203_007687</name>
    <name evidence="3" type="ORF">IV203_028409</name>
</gene>
<name>A0A9K3KYC3_9STRA</name>
<dbReference type="AlphaFoldDB" id="A0A9K3KYC3"/>
<reference evidence="2" key="1">
    <citation type="journal article" date="2021" name="Sci. Rep.">
        <title>Diploid genomic architecture of Nitzschia inconspicua, an elite biomass production diatom.</title>
        <authorList>
            <person name="Oliver A."/>
            <person name="Podell S."/>
            <person name="Pinowska A."/>
            <person name="Traller J.C."/>
            <person name="Smith S.R."/>
            <person name="McClure R."/>
            <person name="Beliaev A."/>
            <person name="Bohutskyi P."/>
            <person name="Hill E.A."/>
            <person name="Rabines A."/>
            <person name="Zheng H."/>
            <person name="Allen L.Z."/>
            <person name="Kuo A."/>
            <person name="Grigoriev I.V."/>
            <person name="Allen A.E."/>
            <person name="Hazlebeck D."/>
            <person name="Allen E.E."/>
        </authorList>
    </citation>
    <scope>NUCLEOTIDE SEQUENCE</scope>
    <source>
        <strain evidence="2">Hildebrandi</strain>
    </source>
</reference>
<dbReference type="Proteomes" id="UP000693970">
    <property type="component" value="Unassembled WGS sequence"/>
</dbReference>
<feature type="region of interest" description="Disordered" evidence="1">
    <location>
        <begin position="50"/>
        <end position="232"/>
    </location>
</feature>
<feature type="compositionally biased region" description="Basic and acidic residues" evidence="1">
    <location>
        <begin position="214"/>
        <end position="223"/>
    </location>
</feature>
<dbReference type="EMBL" id="JAGRRH010000007">
    <property type="protein sequence ID" value="KAG7365739.1"/>
    <property type="molecule type" value="Genomic_DNA"/>
</dbReference>
<dbReference type="OrthoDB" id="48367at2759"/>
<feature type="compositionally biased region" description="Pro residues" evidence="1">
    <location>
        <begin position="200"/>
        <end position="213"/>
    </location>
</feature>
<evidence type="ECO:0000313" key="3">
    <source>
        <dbReference type="EMBL" id="KAG7365739.1"/>
    </source>
</evidence>
<sequence length="319" mass="36379">MPDISEMKAGEMKNELESYGINTKTMFDKRDFEAALMEARRDYEQTLKDCMSNSQAYEDKKNKKKQQQQEQEQQSEPTTTGTSTTSTTANGSTSSKKTYTYDRTNPSHFHEQERMWDMNSDYQARNAQPGGFRPEPDPVGPRRPRNFYDAMNDGPYAAGYAYSGRPPPPPRGGGVETDPLFDHEAQYAHRGAGGRRRRPPPAGWGPPPPPPPPRDARRPRDPHPQYNDPAVQMKYHQALESSYTMKVDQLQKELNDRGISTKYCMVLGDFCIEYAKAIAENKPKKETNQSNNGSFEGDDDYDPSYRDVVMEPYDPNKFF</sequence>